<feature type="domain" description="ABC3 transporter permease C-terminal" evidence="8">
    <location>
        <begin position="61"/>
        <end position="178"/>
    </location>
</feature>
<keyword evidence="10" id="KW-1185">Reference proteome</keyword>
<reference evidence="9 10" key="1">
    <citation type="submission" date="2018-06" db="EMBL/GenBank/DDBJ databases">
        <title>Actinomadura craniellae sp. nov. isolated from marine sponge Craniella sp.</title>
        <authorList>
            <person name="Li L."/>
            <person name="Xu Q.H."/>
            <person name="Lin H.W."/>
            <person name="Lu Y.H."/>
        </authorList>
    </citation>
    <scope>NUCLEOTIDE SEQUENCE [LARGE SCALE GENOMIC DNA]</scope>
    <source>
        <strain evidence="9 10">LHW63021</strain>
    </source>
</reference>
<protein>
    <submittedName>
        <fullName evidence="9">ABC transporter permease</fullName>
    </submittedName>
</protein>
<comment type="subcellular location">
    <subcellularLocation>
        <location evidence="1">Cell membrane</location>
        <topology evidence="1">Multi-pass membrane protein</topology>
    </subcellularLocation>
</comment>
<feature type="transmembrane region" description="Helical" evidence="7">
    <location>
        <begin position="147"/>
        <end position="170"/>
    </location>
</feature>
<name>A0A365H3M8_9ACTN</name>
<sequence length="443" mass="45557">MFVLALSSLRHRTAAFTAGFLALFLGAALVMTFGSLVDTALGPGVDPVSEEVLAIMGGVVGGWSLLLVVFAVASTTTLGVHQRAREIALLKSAGATPGQLTWMILAEVLVLALVAVVPAVPLGMLAGRTLLGLLQDSGQVGAGIHHAFGPVALGQGIGVTLCSAVGAALITARRAVRTRVTESLLNAAAPRARLTRRRVAFGLLFFAGAVNQAVLTVTVGRGTGFQAQQYAGSADILFAIGLACFAPAIVRRLPLPGFGVVGAVTRQNLRSRSAPLAAALTPIVLFIGVGVGTLYMQSLDNRASAGRPVGADQHIIETLNYVVTGMIALFLCIMLINTLVASTAERTREFAQYRLAGATSGQVLSMVALESLAITVAGTVLGTVASLVTILPFAYARTGTWTPDLDPGTYLAAVGFTAVLTFATALLTARRSLSVPTTAAVTV</sequence>
<feature type="transmembrane region" description="Helical" evidence="7">
    <location>
        <begin position="276"/>
        <end position="298"/>
    </location>
</feature>
<evidence type="ECO:0000259" key="8">
    <source>
        <dbReference type="Pfam" id="PF02687"/>
    </source>
</evidence>
<evidence type="ECO:0000256" key="2">
    <source>
        <dbReference type="ARBA" id="ARBA00022475"/>
    </source>
</evidence>
<comment type="similarity">
    <text evidence="6">Belongs to the ABC-4 integral membrane protein family.</text>
</comment>
<feature type="transmembrane region" description="Helical" evidence="7">
    <location>
        <begin position="363"/>
        <end position="396"/>
    </location>
</feature>
<evidence type="ECO:0000256" key="5">
    <source>
        <dbReference type="ARBA" id="ARBA00023136"/>
    </source>
</evidence>
<feature type="transmembrane region" description="Helical" evidence="7">
    <location>
        <begin position="53"/>
        <end position="80"/>
    </location>
</feature>
<keyword evidence="2" id="KW-1003">Cell membrane</keyword>
<evidence type="ECO:0000256" key="1">
    <source>
        <dbReference type="ARBA" id="ARBA00004651"/>
    </source>
</evidence>
<dbReference type="PANTHER" id="PTHR30572">
    <property type="entry name" value="MEMBRANE COMPONENT OF TRANSPORTER-RELATED"/>
    <property type="match status" value="1"/>
</dbReference>
<evidence type="ECO:0000256" key="3">
    <source>
        <dbReference type="ARBA" id="ARBA00022692"/>
    </source>
</evidence>
<dbReference type="PANTHER" id="PTHR30572:SF4">
    <property type="entry name" value="ABC TRANSPORTER PERMEASE YTRF"/>
    <property type="match status" value="1"/>
</dbReference>
<dbReference type="RefSeq" id="WP_111869246.1">
    <property type="nucleotide sequence ID" value="NZ_QLYX01000008.1"/>
</dbReference>
<dbReference type="OrthoDB" id="3223244at2"/>
<dbReference type="InterPro" id="IPR003838">
    <property type="entry name" value="ABC3_permease_C"/>
</dbReference>
<keyword evidence="5 7" id="KW-0472">Membrane</keyword>
<dbReference type="InterPro" id="IPR050250">
    <property type="entry name" value="Macrolide_Exporter_MacB"/>
</dbReference>
<keyword evidence="4 7" id="KW-1133">Transmembrane helix</keyword>
<evidence type="ECO:0000256" key="4">
    <source>
        <dbReference type="ARBA" id="ARBA00022989"/>
    </source>
</evidence>
<feature type="transmembrane region" description="Helical" evidence="7">
    <location>
        <begin position="230"/>
        <end position="250"/>
    </location>
</feature>
<dbReference type="Pfam" id="PF02687">
    <property type="entry name" value="FtsX"/>
    <property type="match status" value="2"/>
</dbReference>
<dbReference type="GO" id="GO:0005886">
    <property type="term" value="C:plasma membrane"/>
    <property type="evidence" value="ECO:0007669"/>
    <property type="project" value="UniProtKB-SubCell"/>
</dbReference>
<proteinExistence type="inferred from homology"/>
<feature type="transmembrane region" description="Helical" evidence="7">
    <location>
        <begin position="12"/>
        <end position="33"/>
    </location>
</feature>
<feature type="transmembrane region" description="Helical" evidence="7">
    <location>
        <begin position="199"/>
        <end position="218"/>
    </location>
</feature>
<organism evidence="9 10">
    <name type="scientific">Actinomadura craniellae</name>
    <dbReference type="NCBI Taxonomy" id="2231787"/>
    <lineage>
        <taxon>Bacteria</taxon>
        <taxon>Bacillati</taxon>
        <taxon>Actinomycetota</taxon>
        <taxon>Actinomycetes</taxon>
        <taxon>Streptosporangiales</taxon>
        <taxon>Thermomonosporaceae</taxon>
        <taxon>Actinomadura</taxon>
    </lineage>
</organism>
<feature type="transmembrane region" description="Helical" evidence="7">
    <location>
        <begin position="408"/>
        <end position="429"/>
    </location>
</feature>
<evidence type="ECO:0000313" key="10">
    <source>
        <dbReference type="Proteomes" id="UP000251891"/>
    </source>
</evidence>
<evidence type="ECO:0000313" key="9">
    <source>
        <dbReference type="EMBL" id="RAY13707.1"/>
    </source>
</evidence>
<feature type="transmembrane region" description="Helical" evidence="7">
    <location>
        <begin position="318"/>
        <end position="342"/>
    </location>
</feature>
<gene>
    <name evidence="9" type="ORF">DPM19_18775</name>
</gene>
<evidence type="ECO:0000256" key="7">
    <source>
        <dbReference type="SAM" id="Phobius"/>
    </source>
</evidence>
<feature type="transmembrane region" description="Helical" evidence="7">
    <location>
        <begin position="100"/>
        <end position="127"/>
    </location>
</feature>
<keyword evidence="3 7" id="KW-0812">Transmembrane</keyword>
<dbReference type="Proteomes" id="UP000251891">
    <property type="component" value="Unassembled WGS sequence"/>
</dbReference>
<dbReference type="EMBL" id="QLYX01000008">
    <property type="protein sequence ID" value="RAY13707.1"/>
    <property type="molecule type" value="Genomic_DNA"/>
</dbReference>
<accession>A0A365H3M8</accession>
<comment type="caution">
    <text evidence="9">The sequence shown here is derived from an EMBL/GenBank/DDBJ whole genome shotgun (WGS) entry which is preliminary data.</text>
</comment>
<dbReference type="AlphaFoldDB" id="A0A365H3M8"/>
<feature type="domain" description="ABC3 transporter permease C-terminal" evidence="8">
    <location>
        <begin position="322"/>
        <end position="434"/>
    </location>
</feature>
<evidence type="ECO:0000256" key="6">
    <source>
        <dbReference type="ARBA" id="ARBA00038076"/>
    </source>
</evidence>
<dbReference type="GO" id="GO:0022857">
    <property type="term" value="F:transmembrane transporter activity"/>
    <property type="evidence" value="ECO:0007669"/>
    <property type="project" value="TreeGrafter"/>
</dbReference>